<sequence length="241" mass="27395">MQLTFASYNIHRCIGRDGRRDPDRIIRVLNEFEADVIALQEVETYPGGDRDFLARLGTRTGMRVIPGPTLRHKHYRYGNAILTRARVNAVRRIDLSLLEREPRGALQVDLEWDETPVEILATHLGLWPLERRFQIQQILELLALEDRSPAALLGDINEWFSWGRPLRWLHGHFGRPPSPATFPSGFPVLALDRIWFRPRECLDTITPHRSPLARVASDHLPLLATVTLPAEASSSVAEGPV</sequence>
<dbReference type="OrthoDB" id="5293344at2"/>
<dbReference type="GO" id="GO:0006506">
    <property type="term" value="P:GPI anchor biosynthetic process"/>
    <property type="evidence" value="ECO:0007669"/>
    <property type="project" value="TreeGrafter"/>
</dbReference>
<keyword evidence="2" id="KW-0378">Hydrolase</keyword>
<gene>
    <name evidence="2" type="ORF">SAMN03097708_01159</name>
</gene>
<name>A0A1G5Q2C0_9GAMM</name>
<dbReference type="Pfam" id="PF03372">
    <property type="entry name" value="Exo_endo_phos"/>
    <property type="match status" value="1"/>
</dbReference>
<evidence type="ECO:0000313" key="3">
    <source>
        <dbReference type="Proteomes" id="UP000199648"/>
    </source>
</evidence>
<dbReference type="InterPro" id="IPR005135">
    <property type="entry name" value="Endo/exonuclease/phosphatase"/>
</dbReference>
<dbReference type="Proteomes" id="UP000199648">
    <property type="component" value="Unassembled WGS sequence"/>
</dbReference>
<evidence type="ECO:0000259" key="1">
    <source>
        <dbReference type="Pfam" id="PF03372"/>
    </source>
</evidence>
<keyword evidence="2" id="KW-0269">Exonuclease</keyword>
<proteinExistence type="predicted"/>
<keyword evidence="3" id="KW-1185">Reference proteome</keyword>
<dbReference type="EMBL" id="FMWD01000003">
    <property type="protein sequence ID" value="SCZ55600.1"/>
    <property type="molecule type" value="Genomic_DNA"/>
</dbReference>
<reference evidence="2 3" key="1">
    <citation type="submission" date="2016-10" db="EMBL/GenBank/DDBJ databases">
        <authorList>
            <person name="de Groot N.N."/>
        </authorList>
    </citation>
    <scope>NUCLEOTIDE SEQUENCE [LARGE SCALE GENOMIC DNA]</scope>
    <source>
        <strain evidence="2 3">HLD2</strain>
    </source>
</reference>
<dbReference type="PANTHER" id="PTHR14859:SF15">
    <property type="entry name" value="ENDONUCLEASE_EXONUCLEASE_PHOSPHATASE DOMAIN-CONTAINING PROTEIN"/>
    <property type="match status" value="1"/>
</dbReference>
<dbReference type="GO" id="GO:0004527">
    <property type="term" value="F:exonuclease activity"/>
    <property type="evidence" value="ECO:0007669"/>
    <property type="project" value="UniProtKB-KW"/>
</dbReference>
<feature type="domain" description="Endonuclease/exonuclease/phosphatase" evidence="1">
    <location>
        <begin position="6"/>
        <end position="219"/>
    </location>
</feature>
<dbReference type="AlphaFoldDB" id="A0A1G5Q2C0"/>
<keyword evidence="2" id="KW-0255">Endonuclease</keyword>
<dbReference type="RefSeq" id="WP_092993824.1">
    <property type="nucleotide sequence ID" value="NZ_FMWD01000003.1"/>
</dbReference>
<dbReference type="PANTHER" id="PTHR14859">
    <property type="entry name" value="CALCOFLUOR WHITE HYPERSENSITIVE PROTEIN PRECURSOR"/>
    <property type="match status" value="1"/>
</dbReference>
<dbReference type="Gene3D" id="3.60.10.10">
    <property type="entry name" value="Endonuclease/exonuclease/phosphatase"/>
    <property type="match status" value="1"/>
</dbReference>
<keyword evidence="2" id="KW-0540">Nuclease</keyword>
<accession>A0A1G5Q2C0</accession>
<organism evidence="2 3">
    <name type="scientific">Thiohalomonas denitrificans</name>
    <dbReference type="NCBI Taxonomy" id="415747"/>
    <lineage>
        <taxon>Bacteria</taxon>
        <taxon>Pseudomonadati</taxon>
        <taxon>Pseudomonadota</taxon>
        <taxon>Gammaproteobacteria</taxon>
        <taxon>Thiohalomonadales</taxon>
        <taxon>Thiohalomonadaceae</taxon>
        <taxon>Thiohalomonas</taxon>
    </lineage>
</organism>
<dbReference type="GO" id="GO:0016020">
    <property type="term" value="C:membrane"/>
    <property type="evidence" value="ECO:0007669"/>
    <property type="project" value="GOC"/>
</dbReference>
<dbReference type="InterPro" id="IPR051916">
    <property type="entry name" value="GPI-anchor_lipid_remodeler"/>
</dbReference>
<dbReference type="GO" id="GO:0004519">
    <property type="term" value="F:endonuclease activity"/>
    <property type="evidence" value="ECO:0007669"/>
    <property type="project" value="UniProtKB-KW"/>
</dbReference>
<protein>
    <submittedName>
        <fullName evidence="2">Metal-dependent hydrolase, endonuclease/exonuclease/phosphatase family</fullName>
    </submittedName>
</protein>
<dbReference type="STRING" id="415747.SAMN03097708_01159"/>
<evidence type="ECO:0000313" key="2">
    <source>
        <dbReference type="EMBL" id="SCZ55600.1"/>
    </source>
</evidence>
<dbReference type="SUPFAM" id="SSF56219">
    <property type="entry name" value="DNase I-like"/>
    <property type="match status" value="1"/>
</dbReference>
<dbReference type="InterPro" id="IPR036691">
    <property type="entry name" value="Endo/exonu/phosph_ase_sf"/>
</dbReference>